<feature type="domain" description="Sialate O-acetylesterase" evidence="3">
    <location>
        <begin position="106"/>
        <end position="236"/>
    </location>
</feature>
<dbReference type="PANTHER" id="PTHR22901:SF0">
    <property type="entry name" value="SIALATE O-ACETYLESTERASE"/>
    <property type="match status" value="1"/>
</dbReference>
<dbReference type="PANTHER" id="PTHR22901">
    <property type="entry name" value="SIALATE O-ACETYLESTERASE"/>
    <property type="match status" value="1"/>
</dbReference>
<dbReference type="GO" id="GO:0001681">
    <property type="term" value="F:sialate O-acetylesterase activity"/>
    <property type="evidence" value="ECO:0007669"/>
    <property type="project" value="InterPro"/>
</dbReference>
<dbReference type="GO" id="GO:0005975">
    <property type="term" value="P:carbohydrate metabolic process"/>
    <property type="evidence" value="ECO:0007669"/>
    <property type="project" value="TreeGrafter"/>
</dbReference>
<dbReference type="Pfam" id="PF03629">
    <property type="entry name" value="SASA"/>
    <property type="match status" value="2"/>
</dbReference>
<feature type="domain" description="Sialate O-acetylesterase" evidence="3">
    <location>
        <begin position="299"/>
        <end position="410"/>
    </location>
</feature>
<feature type="signal peptide" evidence="2">
    <location>
        <begin position="1"/>
        <end position="23"/>
    </location>
</feature>
<dbReference type="RefSeq" id="WP_046313779.1">
    <property type="nucleotide sequence ID" value="NZ_CBCSCY010000023.1"/>
</dbReference>
<keyword evidence="5" id="KW-1185">Reference proteome</keyword>
<dbReference type="Gene3D" id="3.40.50.1110">
    <property type="entry name" value="SGNH hydrolase"/>
    <property type="match status" value="1"/>
</dbReference>
<dbReference type="AlphaFoldDB" id="A0A0E3ZH75"/>
<evidence type="ECO:0000313" key="5">
    <source>
        <dbReference type="Proteomes" id="UP000033109"/>
    </source>
</evidence>
<reference evidence="4 5" key="1">
    <citation type="journal article" date="2015" name="Sci. Rep.">
        <title>Unraveling adaptation of Pontibacter korlensis to radiation and infertility in desert through complete genome and comparative transcriptomic analysis.</title>
        <authorList>
            <person name="Dai J."/>
            <person name="Dai W."/>
            <person name="Qiu C."/>
            <person name="Yang Z."/>
            <person name="Zhang Y."/>
            <person name="Zhou M."/>
            <person name="Zhang L."/>
            <person name="Fang C."/>
            <person name="Gao Q."/>
            <person name="Yang Q."/>
            <person name="Li X."/>
            <person name="Wang Z."/>
            <person name="Wang Z."/>
            <person name="Jia Z."/>
            <person name="Chen X."/>
        </authorList>
    </citation>
    <scope>NUCLEOTIDE SEQUENCE [LARGE SCALE GENOMIC DNA]</scope>
    <source>
        <strain evidence="4 5">X14-1T</strain>
    </source>
</reference>
<dbReference type="OrthoDB" id="9816001at2"/>
<dbReference type="InterPro" id="IPR005181">
    <property type="entry name" value="SASA"/>
</dbReference>
<name>A0A0E3ZH75_9BACT</name>
<keyword evidence="1" id="KW-0378">Hydrolase</keyword>
<dbReference type="Proteomes" id="UP000033109">
    <property type="component" value="Chromosome"/>
</dbReference>
<dbReference type="EMBL" id="CP009621">
    <property type="protein sequence ID" value="AKD05388.1"/>
    <property type="molecule type" value="Genomic_DNA"/>
</dbReference>
<evidence type="ECO:0000256" key="2">
    <source>
        <dbReference type="SAM" id="SignalP"/>
    </source>
</evidence>
<dbReference type="KEGG" id="pko:PKOR_23020"/>
<sequence length="530" mass="58688">MNRIKAVLILFLAFVLQASHVLAEVRFGSPFKNHMVLQRGQQVPVWGFARPGEQVTLTFAKQKLKARADKAGKWLVNLGKLQAGGPYEMTVKGENTLTLQDVYVGEVWFCSGQSNMEMTVGSKYLTWAGVFNEDEEIAAANYPLIRVFTAPNSYSEMPQQEVGGQWEVVSPQTVGNLSAAAYFFARDLQATLKVPVGLVVSAHGASKVEAWTRREALEAEPAYKFLLDNLQEKIEKYKADTAAQRKYAKTFAEWKVKDAEARAAGKGYVRRPQDPNPINNRHSPFVLWNGMVAPLVPFAVRGVLWYQGESNSETATIYRRQMETLIRDWRAQWGQDDLPFIYVQLANHAKTPDTIPAQGGVAALKREAQLQNLSVPHTAMVVAIDNADPDNPRNIHPKNKQAIGRRLALAARAIAYGEQIAYSGPVYKQMEREADAIRLYFDHTNGGLKAKGNNGLAGFAIAGEDGKFVWGQARIEGETVVVRSPEVAKPVAVRYAWGDHPPVSLYNGAGLPASPFRTDTFEVELSSLKN</sequence>
<dbReference type="InterPro" id="IPR036514">
    <property type="entry name" value="SGNH_hydro_sf"/>
</dbReference>
<evidence type="ECO:0000259" key="3">
    <source>
        <dbReference type="Pfam" id="PF03629"/>
    </source>
</evidence>
<keyword evidence="2" id="KW-0732">Signal</keyword>
<dbReference type="HOGENOM" id="CLU_015150_3_0_10"/>
<dbReference type="STRING" id="400092.PKOR_23020"/>
<evidence type="ECO:0000313" key="4">
    <source>
        <dbReference type="EMBL" id="AKD05388.1"/>
    </source>
</evidence>
<organism evidence="4 5">
    <name type="scientific">Pontibacter korlensis</name>
    <dbReference type="NCBI Taxonomy" id="400092"/>
    <lineage>
        <taxon>Bacteria</taxon>
        <taxon>Pseudomonadati</taxon>
        <taxon>Bacteroidota</taxon>
        <taxon>Cytophagia</taxon>
        <taxon>Cytophagales</taxon>
        <taxon>Hymenobacteraceae</taxon>
        <taxon>Pontibacter</taxon>
    </lineage>
</organism>
<accession>A0A0E3ZH75</accession>
<gene>
    <name evidence="4" type="ORF">PKOR_23020</name>
</gene>
<protein>
    <recommendedName>
        <fullName evidence="3">Sialate O-acetylesterase domain-containing protein</fullName>
    </recommendedName>
</protein>
<proteinExistence type="predicted"/>
<feature type="chain" id="PRO_5002416522" description="Sialate O-acetylesterase domain-containing protein" evidence="2">
    <location>
        <begin position="24"/>
        <end position="530"/>
    </location>
</feature>
<dbReference type="InterPro" id="IPR039329">
    <property type="entry name" value="SIAE"/>
</dbReference>
<dbReference type="SUPFAM" id="SSF52266">
    <property type="entry name" value="SGNH hydrolase"/>
    <property type="match status" value="1"/>
</dbReference>
<dbReference type="PATRIC" id="fig|400092.3.peg.5076"/>
<evidence type="ECO:0000256" key="1">
    <source>
        <dbReference type="ARBA" id="ARBA00022801"/>
    </source>
</evidence>